<gene>
    <name evidence="2" type="ORF">CSSPJE1EN1_LOCUS24319</name>
</gene>
<dbReference type="Proteomes" id="UP001497444">
    <property type="component" value="Chromosome 9"/>
</dbReference>
<dbReference type="Gene3D" id="1.10.405.10">
    <property type="entry name" value="Guanine Nucleotide Dissociation Inhibitor, domain 1"/>
    <property type="match status" value="1"/>
</dbReference>
<sequence length="424" mass="46323">MEDRIEPNRYDVTVLGTGLPKSVLAASIAACGKSVLHLDYTGFYGSHWTSLSFSQMSSFAARGGHLPLPRDFSSQAIRNLNTSDCEGFNGNNSGLTQALGIDGPKVALCVGPLINALLKLQAEHHVKFMAIESSYIWRDHAIAAVPASRSDVFQDQSLSLPDKQFLMQFFKMVSDYTESPDGTVAELASSNLDQPFFEVLQRQNLPSHLQKIILYAIALSDEDQELVTDTRRLLTAKEGFANLALYLASFPTAPGTFLYSMYGQGDLTQAFCCCAVETKDYRGVETVSGQHLYSGKLITGPSFCVGSVQPRLTEDRGSEEGTAQFSSSEFVVQLSIVCSNSTAGDEALQAAASALFQCENRESDVTDSNGKPKLLWSLFYVQATNAVTDLRHFCGFVAHQVFHKLFPEQDFLPRAVVAANNVED</sequence>
<keyword evidence="3" id="KW-1185">Reference proteome</keyword>
<dbReference type="InterPro" id="IPR018203">
    <property type="entry name" value="GDP_dissociation_inhibitor"/>
</dbReference>
<organism evidence="2 3">
    <name type="scientific">Sphagnum jensenii</name>
    <dbReference type="NCBI Taxonomy" id="128206"/>
    <lineage>
        <taxon>Eukaryota</taxon>
        <taxon>Viridiplantae</taxon>
        <taxon>Streptophyta</taxon>
        <taxon>Embryophyta</taxon>
        <taxon>Bryophyta</taxon>
        <taxon>Sphagnophytina</taxon>
        <taxon>Sphagnopsida</taxon>
        <taxon>Sphagnales</taxon>
        <taxon>Sphagnaceae</taxon>
        <taxon>Sphagnum</taxon>
    </lineage>
</organism>
<dbReference type="PANTHER" id="PTHR11787:SF4">
    <property type="entry name" value="CHM, RAB ESCORT PROTEIN 1"/>
    <property type="match status" value="1"/>
</dbReference>
<dbReference type="PRINTS" id="PR00891">
    <property type="entry name" value="RABGDIREP"/>
</dbReference>
<dbReference type="PANTHER" id="PTHR11787">
    <property type="entry name" value="RAB GDP-DISSOCIATION INHIBITOR"/>
    <property type="match status" value="1"/>
</dbReference>
<dbReference type="Gene3D" id="3.30.519.10">
    <property type="entry name" value="Guanine Nucleotide Dissociation Inhibitor, domain 2"/>
    <property type="match status" value="1"/>
</dbReference>
<dbReference type="Pfam" id="PF00996">
    <property type="entry name" value="GDI"/>
    <property type="match status" value="2"/>
</dbReference>
<reference evidence="2" key="1">
    <citation type="submission" date="2024-02" db="EMBL/GenBank/DDBJ databases">
        <authorList>
            <consortium name="ELIXIR-Norway"/>
            <consortium name="Elixir Norway"/>
        </authorList>
    </citation>
    <scope>NUCLEOTIDE SEQUENCE</scope>
</reference>
<evidence type="ECO:0008006" key="4">
    <source>
        <dbReference type="Google" id="ProtNLM"/>
    </source>
</evidence>
<comment type="similarity">
    <text evidence="1">Belongs to the Rab GDI family.</text>
</comment>
<name>A0ABP0XI89_9BRYO</name>
<dbReference type="SUPFAM" id="SSF51905">
    <property type="entry name" value="FAD/NAD(P)-binding domain"/>
    <property type="match status" value="1"/>
</dbReference>
<accession>A0ABP0XI89</accession>
<evidence type="ECO:0000313" key="3">
    <source>
        <dbReference type="Proteomes" id="UP001497444"/>
    </source>
</evidence>
<dbReference type="InterPro" id="IPR036188">
    <property type="entry name" value="FAD/NAD-bd_sf"/>
</dbReference>
<dbReference type="Gene3D" id="3.50.50.60">
    <property type="entry name" value="FAD/NAD(P)-binding domain"/>
    <property type="match status" value="1"/>
</dbReference>
<evidence type="ECO:0000313" key="2">
    <source>
        <dbReference type="EMBL" id="CAK9278841.1"/>
    </source>
</evidence>
<proteinExistence type="inferred from homology"/>
<protein>
    <recommendedName>
        <fullName evidence="4">Rab proteins geranylgeranyltransferase component A</fullName>
    </recommendedName>
</protein>
<evidence type="ECO:0000256" key="1">
    <source>
        <dbReference type="ARBA" id="ARBA00005593"/>
    </source>
</evidence>
<dbReference type="EMBL" id="OZ020104">
    <property type="protein sequence ID" value="CAK9278841.1"/>
    <property type="molecule type" value="Genomic_DNA"/>
</dbReference>